<protein>
    <recommendedName>
        <fullName evidence="4">Acetyltransferase</fullName>
    </recommendedName>
</protein>
<sequence>MFISSTLAAKLGERTTLSCKPFILQGPLYFEPGVSIWNAVSINKVQIGLHSYIAPSTQLHCVKLGRYNSIGHRSLIGLTNHPKEWLTTSGIMYEGGPNAPEDIGFKRYFADEPKTTFIGHDVWMGAGVIITGGVTIGTGAVVAAGSVVTKDVPPYAIVGGNPAKLIKYRFDEEVREALLKSQWWQYDLLEEDIYKQINFENPLEAIETIKQLDESGALKICPEVYEAIVEQDAENVRVRRGITM</sequence>
<dbReference type="InterPro" id="IPR050179">
    <property type="entry name" value="Trans_hexapeptide_repeat"/>
</dbReference>
<name>A0A919ASH0_9PROT</name>
<dbReference type="Gene3D" id="2.160.10.10">
    <property type="entry name" value="Hexapeptide repeat proteins"/>
    <property type="match status" value="1"/>
</dbReference>
<evidence type="ECO:0000256" key="1">
    <source>
        <dbReference type="ARBA" id="ARBA00007274"/>
    </source>
</evidence>
<proteinExistence type="inferred from homology"/>
<accession>A0A919ASH0</accession>
<organism evidence="2 3">
    <name type="scientific">Kordiimonas sediminis</name>
    <dbReference type="NCBI Taxonomy" id="1735581"/>
    <lineage>
        <taxon>Bacteria</taxon>
        <taxon>Pseudomonadati</taxon>
        <taxon>Pseudomonadota</taxon>
        <taxon>Alphaproteobacteria</taxon>
        <taxon>Kordiimonadales</taxon>
        <taxon>Kordiimonadaceae</taxon>
        <taxon>Kordiimonas</taxon>
    </lineage>
</organism>
<evidence type="ECO:0000313" key="2">
    <source>
        <dbReference type="EMBL" id="GHF24248.1"/>
    </source>
</evidence>
<evidence type="ECO:0000313" key="3">
    <source>
        <dbReference type="Proteomes" id="UP000630923"/>
    </source>
</evidence>
<dbReference type="Proteomes" id="UP000630923">
    <property type="component" value="Unassembled WGS sequence"/>
</dbReference>
<comment type="caution">
    <text evidence="2">The sequence shown here is derived from an EMBL/GenBank/DDBJ whole genome shotgun (WGS) entry which is preliminary data.</text>
</comment>
<dbReference type="AlphaFoldDB" id="A0A919ASH0"/>
<dbReference type="CDD" id="cd03349">
    <property type="entry name" value="LbH_XAT"/>
    <property type="match status" value="1"/>
</dbReference>
<dbReference type="InterPro" id="IPR011004">
    <property type="entry name" value="Trimer_LpxA-like_sf"/>
</dbReference>
<comment type="similarity">
    <text evidence="1">Belongs to the transferase hexapeptide repeat family.</text>
</comment>
<dbReference type="PANTHER" id="PTHR43300:SF11">
    <property type="entry name" value="ACETYLTRANSFERASE RV3034C-RELATED"/>
    <property type="match status" value="1"/>
</dbReference>
<keyword evidence="3" id="KW-1185">Reference proteome</keyword>
<dbReference type="InterPro" id="IPR001451">
    <property type="entry name" value="Hexapep"/>
</dbReference>
<dbReference type="EMBL" id="BNCI01000002">
    <property type="protein sequence ID" value="GHF24248.1"/>
    <property type="molecule type" value="Genomic_DNA"/>
</dbReference>
<dbReference type="RefSeq" id="WP_308430910.1">
    <property type="nucleotide sequence ID" value="NZ_BNCI01000002.1"/>
</dbReference>
<evidence type="ECO:0008006" key="4">
    <source>
        <dbReference type="Google" id="ProtNLM"/>
    </source>
</evidence>
<dbReference type="SUPFAM" id="SSF51161">
    <property type="entry name" value="Trimeric LpxA-like enzymes"/>
    <property type="match status" value="1"/>
</dbReference>
<gene>
    <name evidence="2" type="ORF">GCM10017044_18580</name>
</gene>
<dbReference type="PANTHER" id="PTHR43300">
    <property type="entry name" value="ACETYLTRANSFERASE"/>
    <property type="match status" value="1"/>
</dbReference>
<reference evidence="2" key="1">
    <citation type="journal article" date="2014" name="Int. J. Syst. Evol. Microbiol.">
        <title>Complete genome sequence of Corynebacterium casei LMG S-19264T (=DSM 44701T), isolated from a smear-ripened cheese.</title>
        <authorList>
            <consortium name="US DOE Joint Genome Institute (JGI-PGF)"/>
            <person name="Walter F."/>
            <person name="Albersmeier A."/>
            <person name="Kalinowski J."/>
            <person name="Ruckert C."/>
        </authorList>
    </citation>
    <scope>NUCLEOTIDE SEQUENCE</scope>
    <source>
        <strain evidence="2">KCTC 42590</strain>
    </source>
</reference>
<reference evidence="2" key="2">
    <citation type="submission" date="2020-09" db="EMBL/GenBank/DDBJ databases">
        <authorList>
            <person name="Sun Q."/>
            <person name="Kim S."/>
        </authorList>
    </citation>
    <scope>NUCLEOTIDE SEQUENCE</scope>
    <source>
        <strain evidence="2">KCTC 42590</strain>
    </source>
</reference>
<dbReference type="Pfam" id="PF00132">
    <property type="entry name" value="Hexapep"/>
    <property type="match status" value="1"/>
</dbReference>